<dbReference type="GO" id="GO:0003729">
    <property type="term" value="F:mRNA binding"/>
    <property type="evidence" value="ECO:0007669"/>
    <property type="project" value="TreeGrafter"/>
</dbReference>
<dbReference type="PROSITE" id="PS50250">
    <property type="entry name" value="PCI"/>
    <property type="match status" value="1"/>
</dbReference>
<dbReference type="GO" id="GO:0002188">
    <property type="term" value="P:translation reinitiation"/>
    <property type="evidence" value="ECO:0007669"/>
    <property type="project" value="EnsemblFungi"/>
</dbReference>
<dbReference type="Gene3D" id="1.25.40.860">
    <property type="match status" value="1"/>
</dbReference>
<keyword evidence="6 7" id="KW-0175">Coiled coil</keyword>
<protein>
    <recommendedName>
        <fullName evidence="7">Eukaryotic translation initiation factor 3 subunit A</fullName>
        <shortName evidence="7">eIF3a</shortName>
    </recommendedName>
    <alternativeName>
        <fullName evidence="7">Eukaryotic translation initiation factor 3 110 kDa subunit homolog</fullName>
        <shortName evidence="7">eIF3 p110</shortName>
    </alternativeName>
    <alternativeName>
        <fullName evidence="7">Translation initiation factor eIF3, p110 subunit homolog</fullName>
    </alternativeName>
</protein>
<dbReference type="GO" id="GO:0003743">
    <property type="term" value="F:translation initiation factor activity"/>
    <property type="evidence" value="ECO:0007669"/>
    <property type="project" value="UniProtKB-UniRule"/>
</dbReference>
<evidence type="ECO:0000256" key="6">
    <source>
        <dbReference type="ARBA" id="ARBA00023054"/>
    </source>
</evidence>
<dbReference type="HAMAP" id="MF_03000">
    <property type="entry name" value="eIF3a"/>
    <property type="match status" value="1"/>
</dbReference>
<sequence length="894" mass="102709">MAPPAVRPDNVLKRAEELIAVGKEESALQTLHEFITSKKTRSVTPVALEPIAILFTELCVNLRKGYTLKDGLHQFKKNVQLATNGLQSVETVSRKLIELAGKKLETAQAKADERALASVEDDLEAGESPEDILLSAVSSEQTRDRADRELVTPWLRFLWESFRLVLDLLRNNSRLETTYAAIVLQAFQFCLTYNRKVEFRKLCEMLRAHIQYATTQQKAGTKALNAIGLQDPETLQRYLDLRFHQLNASVKLELWQEAFRSVEDIHSLINLSKRPIKPNMMVNYYEHLARIFLVADNGLFHAAAWHKFFNLYSQSPNATEEELARYSSIFLLSTLSISQESFNTDLSEENAKQSNQFLSSLLNLPKIPTRESLIQYALNKNVYDFVAPSVKKLFELLETDFHPLSIRQSLNEVVAEIEQNESYAPYIKPLTKVIMTRLFEQVSQVYETVKLDFLIQLATFQGKFEVSPLEIEGFLLNAGKNGQLSFYIDHDADVITFRSDPFDNALHPSISSLQTSPAELVRSQLSTLANTLYSSVKYIDPTYSEKQNAIRERLIASATEALAKEREEIERSREILAKRKEQAELEKKEREVEAARLRQQKIEEEKAAAADRAKAEAERRIQEKIQREQEAAKKLEKENLISEINKKGIIQLDADQLEDLDADKLRVMQVEQLEKDKKDLESRLQSLFKKLDHTERAYRQYELPLLEKDALVQKDEDLKNFEAFKAKKLAAAKKEHEEAIQLRDRLSKIVTDYSSFRNEIGSEAAAKIEALKKEKAAALEAAKRQRIEKIRQERYEQRLAEYKVELERQAQEEERIKAENAKAEAEEKKRASLQKLREERESTNRELDAQAAKQREVEAMIEARLKAPAPAADGPPKPMTYAEKMRLRRQQRGN</sequence>
<dbReference type="EMBL" id="KV454210">
    <property type="protein sequence ID" value="ODQ60222.1"/>
    <property type="molecule type" value="Genomic_DNA"/>
</dbReference>
<dbReference type="InterPro" id="IPR027512">
    <property type="entry name" value="EIF3A"/>
</dbReference>
<dbReference type="SMART" id="SM00088">
    <property type="entry name" value="PINT"/>
    <property type="match status" value="1"/>
</dbReference>
<proteinExistence type="inferred from homology"/>
<evidence type="ECO:0000313" key="11">
    <source>
        <dbReference type="Proteomes" id="UP000094112"/>
    </source>
</evidence>
<evidence type="ECO:0000256" key="8">
    <source>
        <dbReference type="SAM" id="MobiDB-lite"/>
    </source>
</evidence>
<dbReference type="GO" id="GO:0010494">
    <property type="term" value="C:cytoplasmic stress granule"/>
    <property type="evidence" value="ECO:0007669"/>
    <property type="project" value="EnsemblFungi"/>
</dbReference>
<dbReference type="GO" id="GO:0016282">
    <property type="term" value="C:eukaryotic 43S preinitiation complex"/>
    <property type="evidence" value="ECO:0007669"/>
    <property type="project" value="UniProtKB-UniRule"/>
</dbReference>
<dbReference type="GO" id="GO:0033290">
    <property type="term" value="C:eukaryotic 48S preinitiation complex"/>
    <property type="evidence" value="ECO:0007669"/>
    <property type="project" value="UniProtKB-UniRule"/>
</dbReference>
<comment type="subunit">
    <text evidence="7">Component of the eukaryotic translation initiation factor 3 (eIF-3) complex.</text>
</comment>
<dbReference type="GO" id="GO:0001732">
    <property type="term" value="P:formation of cytoplasmic translation initiation complex"/>
    <property type="evidence" value="ECO:0007669"/>
    <property type="project" value="UniProtKB-UniRule"/>
</dbReference>
<dbReference type="STRING" id="683960.A0A1E3P5M0"/>
<dbReference type="FunFam" id="4.10.860.10:FF:000001">
    <property type="entry name" value="Eukaryotic translation initiation factor 3 subunit A"/>
    <property type="match status" value="1"/>
</dbReference>
<keyword evidence="11" id="KW-1185">Reference proteome</keyword>
<dbReference type="AlphaFoldDB" id="A0A1E3P5M0"/>
<accession>A0A1E3P5M0</accession>
<comment type="function">
    <text evidence="7">RNA-binding component of the eukaryotic translation initiation factor 3 (eIF-3) complex, which is involved in protein synthesis of a specialized repertoire of mRNAs and, together with other initiation factors, stimulates binding of mRNA and methionyl-tRNAi to the 40S ribosome. The eIF-3 complex specifically targets and initiates translation of a subset of mRNAs involved in cell proliferation.</text>
</comment>
<feature type="region of interest" description="Disordered" evidence="8">
    <location>
        <begin position="810"/>
        <end position="894"/>
    </location>
</feature>
<evidence type="ECO:0000259" key="9">
    <source>
        <dbReference type="PROSITE" id="PS50250"/>
    </source>
</evidence>
<evidence type="ECO:0000256" key="5">
    <source>
        <dbReference type="ARBA" id="ARBA00022917"/>
    </source>
</evidence>
<feature type="coiled-coil region" evidence="7">
    <location>
        <begin position="670"/>
        <end position="697"/>
    </location>
</feature>
<dbReference type="PANTHER" id="PTHR14005:SF0">
    <property type="entry name" value="EUKARYOTIC TRANSLATION INITIATION FACTOR 3 SUBUNIT A"/>
    <property type="match status" value="1"/>
</dbReference>
<dbReference type="PANTHER" id="PTHR14005">
    <property type="entry name" value="EUKARYOTIC TRANSLATION INITIATION FACTOR 3, THETA SUBUNIT"/>
    <property type="match status" value="1"/>
</dbReference>
<dbReference type="Pfam" id="PF22591">
    <property type="entry name" value="eIF3a_PCI_TPR-like"/>
    <property type="match status" value="1"/>
</dbReference>
<keyword evidence="5 7" id="KW-0648">Protein biosynthesis</keyword>
<gene>
    <name evidence="7" type="primary">TIF32</name>
    <name evidence="10" type="ORF">WICANDRAFT_84144</name>
</gene>
<name>A0A1E3P5M0_WICAA</name>
<dbReference type="GO" id="GO:0000131">
    <property type="term" value="C:incipient cellular bud site"/>
    <property type="evidence" value="ECO:0007669"/>
    <property type="project" value="EnsemblFungi"/>
</dbReference>
<feature type="coiled-coil region" evidence="7">
    <location>
        <begin position="555"/>
        <end position="645"/>
    </location>
</feature>
<organism evidence="10 11">
    <name type="scientific">Wickerhamomyces anomalus (strain ATCC 58044 / CBS 1984 / NCYC 433 / NRRL Y-366-8)</name>
    <name type="common">Yeast</name>
    <name type="synonym">Hansenula anomala</name>
    <dbReference type="NCBI Taxonomy" id="683960"/>
    <lineage>
        <taxon>Eukaryota</taxon>
        <taxon>Fungi</taxon>
        <taxon>Dikarya</taxon>
        <taxon>Ascomycota</taxon>
        <taxon>Saccharomycotina</taxon>
        <taxon>Saccharomycetes</taxon>
        <taxon>Phaffomycetales</taxon>
        <taxon>Wickerhamomycetaceae</taxon>
        <taxon>Wickerhamomyces</taxon>
    </lineage>
</organism>
<evidence type="ECO:0000256" key="2">
    <source>
        <dbReference type="ARBA" id="ARBA00022490"/>
    </source>
</evidence>
<dbReference type="GO" id="GO:0071541">
    <property type="term" value="C:eukaryotic translation initiation factor 3 complex, eIF3m"/>
    <property type="evidence" value="ECO:0007669"/>
    <property type="project" value="EnsemblFungi"/>
</dbReference>
<keyword evidence="3 7" id="KW-0396">Initiation factor</keyword>
<evidence type="ECO:0000313" key="10">
    <source>
        <dbReference type="EMBL" id="ODQ60222.1"/>
    </source>
</evidence>
<dbReference type="InterPro" id="IPR000717">
    <property type="entry name" value="PCI_dom"/>
</dbReference>
<dbReference type="GO" id="GO:0043614">
    <property type="term" value="C:multi-eIF complex"/>
    <property type="evidence" value="ECO:0007669"/>
    <property type="project" value="EnsemblFungi"/>
</dbReference>
<comment type="similarity">
    <text evidence="7">Belongs to the eIF-3 subunit A family.</text>
</comment>
<keyword evidence="4 7" id="KW-0694">RNA-binding</keyword>
<feature type="domain" description="PCI" evidence="9">
    <location>
        <begin position="323"/>
        <end position="502"/>
    </location>
</feature>
<dbReference type="Proteomes" id="UP000094112">
    <property type="component" value="Unassembled WGS sequence"/>
</dbReference>
<comment type="subcellular location">
    <subcellularLocation>
        <location evidence="1 7">Cytoplasm</location>
    </subcellularLocation>
</comment>
<keyword evidence="2 7" id="KW-0963">Cytoplasm</keyword>
<dbReference type="Gene3D" id="4.10.860.10">
    <property type="entry name" value="UVR domain"/>
    <property type="match status" value="1"/>
</dbReference>
<evidence type="ECO:0000256" key="3">
    <source>
        <dbReference type="ARBA" id="ARBA00022540"/>
    </source>
</evidence>
<evidence type="ECO:0000256" key="4">
    <source>
        <dbReference type="ARBA" id="ARBA00022884"/>
    </source>
</evidence>
<feature type="compositionally biased region" description="Basic and acidic residues" evidence="8">
    <location>
        <begin position="810"/>
        <end position="865"/>
    </location>
</feature>
<evidence type="ECO:0000256" key="1">
    <source>
        <dbReference type="ARBA" id="ARBA00004496"/>
    </source>
</evidence>
<dbReference type="OrthoDB" id="18884at2759"/>
<reference evidence="10 11" key="1">
    <citation type="journal article" date="2016" name="Proc. Natl. Acad. Sci. U.S.A.">
        <title>Comparative genomics of biotechnologically important yeasts.</title>
        <authorList>
            <person name="Riley R."/>
            <person name="Haridas S."/>
            <person name="Wolfe K.H."/>
            <person name="Lopes M.R."/>
            <person name="Hittinger C.T."/>
            <person name="Goeker M."/>
            <person name="Salamov A.A."/>
            <person name="Wisecaver J.H."/>
            <person name="Long T.M."/>
            <person name="Calvey C.H."/>
            <person name="Aerts A.L."/>
            <person name="Barry K.W."/>
            <person name="Choi C."/>
            <person name="Clum A."/>
            <person name="Coughlan A.Y."/>
            <person name="Deshpande S."/>
            <person name="Douglass A.P."/>
            <person name="Hanson S.J."/>
            <person name="Klenk H.-P."/>
            <person name="LaButti K.M."/>
            <person name="Lapidus A."/>
            <person name="Lindquist E.A."/>
            <person name="Lipzen A.M."/>
            <person name="Meier-Kolthoff J.P."/>
            <person name="Ohm R.A."/>
            <person name="Otillar R.P."/>
            <person name="Pangilinan J.L."/>
            <person name="Peng Y."/>
            <person name="Rokas A."/>
            <person name="Rosa C.A."/>
            <person name="Scheuner C."/>
            <person name="Sibirny A.A."/>
            <person name="Slot J.C."/>
            <person name="Stielow J.B."/>
            <person name="Sun H."/>
            <person name="Kurtzman C.P."/>
            <person name="Blackwell M."/>
            <person name="Grigoriev I.V."/>
            <person name="Jeffries T.W."/>
        </authorList>
    </citation>
    <scope>NUCLEOTIDE SEQUENCE [LARGE SCALE GENOMIC DNA]</scope>
    <source>
        <strain evidence="11">ATCC 58044 / CBS 1984 / NCYC 433 / NRRL Y-366-8</strain>
    </source>
</reference>
<evidence type="ECO:0000256" key="7">
    <source>
        <dbReference type="HAMAP-Rule" id="MF_03000"/>
    </source>
</evidence>
<dbReference type="GO" id="GO:0071540">
    <property type="term" value="C:eukaryotic translation initiation factor 3 complex, eIF3e"/>
    <property type="evidence" value="ECO:0007669"/>
    <property type="project" value="EnsemblFungi"/>
</dbReference>
<dbReference type="InterPro" id="IPR054711">
    <property type="entry name" value="eIF3a_PCI_TPR-like"/>
</dbReference>